<keyword evidence="7 8" id="KW-0472">Membrane</keyword>
<evidence type="ECO:0000256" key="8">
    <source>
        <dbReference type="RuleBase" id="RU361233"/>
    </source>
</evidence>
<comment type="subunit">
    <text evidence="3 8">Homodimer and heterodimers.</text>
</comment>
<comment type="similarity">
    <text evidence="2 8">Belongs to the Casparian strip membrane proteins (CASP) family.</text>
</comment>
<feature type="transmembrane region" description="Helical" evidence="8">
    <location>
        <begin position="96"/>
        <end position="113"/>
    </location>
</feature>
<dbReference type="EMBL" id="JXTB01000238">
    <property type="protein sequence ID" value="PON51062.1"/>
    <property type="molecule type" value="Genomic_DNA"/>
</dbReference>
<dbReference type="OrthoDB" id="685197at2759"/>
<evidence type="ECO:0000313" key="11">
    <source>
        <dbReference type="Proteomes" id="UP000237105"/>
    </source>
</evidence>
<feature type="transmembrane region" description="Helical" evidence="8">
    <location>
        <begin position="134"/>
        <end position="157"/>
    </location>
</feature>
<dbReference type="GO" id="GO:0005886">
    <property type="term" value="C:plasma membrane"/>
    <property type="evidence" value="ECO:0007669"/>
    <property type="project" value="UniProtKB-SubCell"/>
</dbReference>
<accession>A0A2P5BQI2</accession>
<evidence type="ECO:0000256" key="3">
    <source>
        <dbReference type="ARBA" id="ARBA00011489"/>
    </source>
</evidence>
<feature type="transmembrane region" description="Helical" evidence="8">
    <location>
        <begin position="12"/>
        <end position="31"/>
    </location>
</feature>
<organism evidence="10 11">
    <name type="scientific">Parasponia andersonii</name>
    <name type="common">Sponia andersonii</name>
    <dbReference type="NCBI Taxonomy" id="3476"/>
    <lineage>
        <taxon>Eukaryota</taxon>
        <taxon>Viridiplantae</taxon>
        <taxon>Streptophyta</taxon>
        <taxon>Embryophyta</taxon>
        <taxon>Tracheophyta</taxon>
        <taxon>Spermatophyta</taxon>
        <taxon>Magnoliopsida</taxon>
        <taxon>eudicotyledons</taxon>
        <taxon>Gunneridae</taxon>
        <taxon>Pentapetalae</taxon>
        <taxon>rosids</taxon>
        <taxon>fabids</taxon>
        <taxon>Rosales</taxon>
        <taxon>Cannabaceae</taxon>
        <taxon>Parasponia</taxon>
    </lineage>
</organism>
<evidence type="ECO:0000256" key="6">
    <source>
        <dbReference type="ARBA" id="ARBA00022989"/>
    </source>
</evidence>
<comment type="caution">
    <text evidence="8">Lacks conserved residue(s) required for the propagation of feature annotation.</text>
</comment>
<keyword evidence="6 8" id="KW-1133">Transmembrane helix</keyword>
<sequence>MAKSTASKIASLVLRVFTLVLLLIALIILCTNTKIIEFQDGDQVKFRFQDFFAYRYVLSTIVIGTAYAILQLALTIYTVVSNSEGIPLFDFYGDKIMSYLLATGAGAGFGMTNDMKRIFDLGNFYDKSYAATSLLLLAFICTAIMSYLLATGAGAGFGMTNDMKRIFDLGNFYDKSYAATSLLLLAFICTAVLSVLSSYALPKTV</sequence>
<dbReference type="AlphaFoldDB" id="A0A2P5BQI2"/>
<evidence type="ECO:0000256" key="7">
    <source>
        <dbReference type="ARBA" id="ARBA00023136"/>
    </source>
</evidence>
<dbReference type="STRING" id="3476.A0A2P5BQI2"/>
<feature type="transmembrane region" description="Helical" evidence="8">
    <location>
        <begin position="177"/>
        <end position="201"/>
    </location>
</feature>
<gene>
    <name evidence="10" type="ORF">PanWU01x14_219200</name>
</gene>
<evidence type="ECO:0000256" key="1">
    <source>
        <dbReference type="ARBA" id="ARBA00004651"/>
    </source>
</evidence>
<dbReference type="PANTHER" id="PTHR33573">
    <property type="entry name" value="CASP-LIKE PROTEIN 4A4"/>
    <property type="match status" value="1"/>
</dbReference>
<evidence type="ECO:0000259" key="9">
    <source>
        <dbReference type="Pfam" id="PF04535"/>
    </source>
</evidence>
<comment type="subcellular location">
    <subcellularLocation>
        <location evidence="1 8">Cell membrane</location>
        <topology evidence="1 8">Multi-pass membrane protein</topology>
    </subcellularLocation>
</comment>
<protein>
    <recommendedName>
        <fullName evidence="8">CASP-like protein</fullName>
    </recommendedName>
</protein>
<dbReference type="Pfam" id="PF04535">
    <property type="entry name" value="CASP_dom"/>
    <property type="match status" value="1"/>
</dbReference>
<feature type="domain" description="Casparian strip membrane protein" evidence="9">
    <location>
        <begin position="6"/>
        <end position="141"/>
    </location>
</feature>
<comment type="caution">
    <text evidence="10">The sequence shown here is derived from an EMBL/GenBank/DDBJ whole genome shotgun (WGS) entry which is preliminary data.</text>
</comment>
<keyword evidence="4 8" id="KW-1003">Cell membrane</keyword>
<dbReference type="Proteomes" id="UP000237105">
    <property type="component" value="Unassembled WGS sequence"/>
</dbReference>
<evidence type="ECO:0000256" key="4">
    <source>
        <dbReference type="ARBA" id="ARBA00022475"/>
    </source>
</evidence>
<keyword evidence="11" id="KW-1185">Reference proteome</keyword>
<keyword evidence="5 8" id="KW-0812">Transmembrane</keyword>
<dbReference type="PANTHER" id="PTHR33573:SF40">
    <property type="entry name" value="CASP-LIKE PROTEIN 4D2"/>
    <property type="match status" value="1"/>
</dbReference>
<name>A0A2P5BQI2_PARAD</name>
<reference evidence="11" key="1">
    <citation type="submission" date="2016-06" db="EMBL/GenBank/DDBJ databases">
        <title>Parallel loss of symbiosis genes in relatives of nitrogen-fixing non-legume Parasponia.</title>
        <authorList>
            <person name="Van Velzen R."/>
            <person name="Holmer R."/>
            <person name="Bu F."/>
            <person name="Rutten L."/>
            <person name="Van Zeijl A."/>
            <person name="Liu W."/>
            <person name="Santuari L."/>
            <person name="Cao Q."/>
            <person name="Sharma T."/>
            <person name="Shen D."/>
            <person name="Roswanjaya Y."/>
            <person name="Wardhani T."/>
            <person name="Kalhor M.S."/>
            <person name="Jansen J."/>
            <person name="Van den Hoogen J."/>
            <person name="Gungor B."/>
            <person name="Hartog M."/>
            <person name="Hontelez J."/>
            <person name="Verver J."/>
            <person name="Yang W.-C."/>
            <person name="Schijlen E."/>
            <person name="Repin R."/>
            <person name="Schilthuizen M."/>
            <person name="Schranz E."/>
            <person name="Heidstra R."/>
            <person name="Miyata K."/>
            <person name="Fedorova E."/>
            <person name="Kohlen W."/>
            <person name="Bisseling T."/>
            <person name="Smit S."/>
            <person name="Geurts R."/>
        </authorList>
    </citation>
    <scope>NUCLEOTIDE SEQUENCE [LARGE SCALE GENOMIC DNA]</scope>
    <source>
        <strain evidence="11">cv. WU1-14</strain>
    </source>
</reference>
<proteinExistence type="inferred from homology"/>
<evidence type="ECO:0000256" key="5">
    <source>
        <dbReference type="ARBA" id="ARBA00022692"/>
    </source>
</evidence>
<evidence type="ECO:0000313" key="10">
    <source>
        <dbReference type="EMBL" id="PON51062.1"/>
    </source>
</evidence>
<dbReference type="InterPro" id="IPR006702">
    <property type="entry name" value="CASP_dom"/>
</dbReference>
<evidence type="ECO:0000256" key="2">
    <source>
        <dbReference type="ARBA" id="ARBA00007651"/>
    </source>
</evidence>
<feature type="transmembrane region" description="Helical" evidence="8">
    <location>
        <begin position="52"/>
        <end position="76"/>
    </location>
</feature>